<keyword evidence="5" id="KW-0520">NAD</keyword>
<dbReference type="EMBL" id="MN740207">
    <property type="protein sequence ID" value="QHT93402.1"/>
    <property type="molecule type" value="Genomic_DNA"/>
</dbReference>
<evidence type="ECO:0000256" key="2">
    <source>
        <dbReference type="ARBA" id="ARBA00022598"/>
    </source>
</evidence>
<keyword evidence="3" id="KW-0547">Nucleotide-binding</keyword>
<dbReference type="InterPro" id="IPR003694">
    <property type="entry name" value="NAD_synthase"/>
</dbReference>
<dbReference type="InterPro" id="IPR022310">
    <property type="entry name" value="NAD/GMP_synthase"/>
</dbReference>
<dbReference type="Pfam" id="PF02540">
    <property type="entry name" value="NAD_synthase"/>
    <property type="match status" value="1"/>
</dbReference>
<dbReference type="PANTHER" id="PTHR23090">
    <property type="entry name" value="NH 3 /GLUTAMINE-DEPENDENT NAD + SYNTHETASE"/>
    <property type="match status" value="1"/>
</dbReference>
<dbReference type="GO" id="GO:0004359">
    <property type="term" value="F:glutaminase activity"/>
    <property type="evidence" value="ECO:0007669"/>
    <property type="project" value="InterPro"/>
</dbReference>
<evidence type="ECO:0000313" key="7">
    <source>
        <dbReference type="EMBL" id="QHT93402.1"/>
    </source>
</evidence>
<accession>A0A6C0IKA7</accession>
<dbReference type="Gene3D" id="3.40.50.620">
    <property type="entry name" value="HUPs"/>
    <property type="match status" value="1"/>
</dbReference>
<protein>
    <recommendedName>
        <fullName evidence="6">NAD/GMP synthase domain-containing protein</fullName>
    </recommendedName>
</protein>
<evidence type="ECO:0000256" key="5">
    <source>
        <dbReference type="ARBA" id="ARBA00023027"/>
    </source>
</evidence>
<dbReference type="GO" id="GO:0009435">
    <property type="term" value="P:NAD+ biosynthetic process"/>
    <property type="evidence" value="ECO:0007669"/>
    <property type="project" value="UniProtKB-UniPathway"/>
</dbReference>
<keyword evidence="4" id="KW-0067">ATP-binding</keyword>
<keyword evidence="2" id="KW-0436">Ligase</keyword>
<evidence type="ECO:0000256" key="3">
    <source>
        <dbReference type="ARBA" id="ARBA00022741"/>
    </source>
</evidence>
<comment type="pathway">
    <text evidence="1">Cofactor biosynthesis; NAD(+) biosynthesis.</text>
</comment>
<reference evidence="7" key="1">
    <citation type="journal article" date="2020" name="Nature">
        <title>Giant virus diversity and host interactions through global metagenomics.</title>
        <authorList>
            <person name="Schulz F."/>
            <person name="Roux S."/>
            <person name="Paez-Espino D."/>
            <person name="Jungbluth S."/>
            <person name="Walsh D.A."/>
            <person name="Denef V.J."/>
            <person name="McMahon K.D."/>
            <person name="Konstantinidis K.T."/>
            <person name="Eloe-Fadrosh E.A."/>
            <person name="Kyrpides N.C."/>
            <person name="Woyke T."/>
        </authorList>
    </citation>
    <scope>NUCLEOTIDE SEQUENCE</scope>
    <source>
        <strain evidence="7">GVMAG-M-3300024252-29</strain>
    </source>
</reference>
<dbReference type="PANTHER" id="PTHR23090:SF9">
    <property type="entry name" value="GLUTAMINE-DEPENDENT NAD(+) SYNTHETASE"/>
    <property type="match status" value="1"/>
</dbReference>
<dbReference type="AlphaFoldDB" id="A0A6C0IKA7"/>
<dbReference type="GO" id="GO:0005524">
    <property type="term" value="F:ATP binding"/>
    <property type="evidence" value="ECO:0007669"/>
    <property type="project" value="UniProtKB-KW"/>
</dbReference>
<organism evidence="7">
    <name type="scientific">viral metagenome</name>
    <dbReference type="NCBI Taxonomy" id="1070528"/>
    <lineage>
        <taxon>unclassified sequences</taxon>
        <taxon>metagenomes</taxon>
        <taxon>organismal metagenomes</taxon>
    </lineage>
</organism>
<dbReference type="NCBIfam" id="TIGR00552">
    <property type="entry name" value="nadE"/>
    <property type="match status" value="1"/>
</dbReference>
<dbReference type="GO" id="GO:0005737">
    <property type="term" value="C:cytoplasm"/>
    <property type="evidence" value="ECO:0007669"/>
    <property type="project" value="InterPro"/>
</dbReference>
<dbReference type="UniPathway" id="UPA00253"/>
<evidence type="ECO:0000256" key="1">
    <source>
        <dbReference type="ARBA" id="ARBA00004790"/>
    </source>
</evidence>
<evidence type="ECO:0000259" key="6">
    <source>
        <dbReference type="Pfam" id="PF02540"/>
    </source>
</evidence>
<evidence type="ECO:0000256" key="4">
    <source>
        <dbReference type="ARBA" id="ARBA00022840"/>
    </source>
</evidence>
<feature type="domain" description="NAD/GMP synthase" evidence="6">
    <location>
        <begin position="23"/>
        <end position="247"/>
    </location>
</feature>
<proteinExistence type="predicted"/>
<dbReference type="InterPro" id="IPR014729">
    <property type="entry name" value="Rossmann-like_a/b/a_fold"/>
</dbReference>
<sequence length="286" mass="32276">MKWEDSLVSYRTQRSFDPKLWIDEKCKKFNDYFVTHGISGAVLSVSGGVDSAVTLALLVHTMSLSNSNLKKICAVNQPIHSSGWAYNRAKELCDKFGVEMVTIDQTETHKELIGLVNKSCNYTGTVFSDGQLRSYMRTPINYYLSQLQSESGFPSVVMGTGNADEDGYLAYYCKYGDGAVDVQLINDLHKSEVFKVGKYLGVPDSILTAPPSADLWENQEDEKELGFSYDFIELFTGYFLKLDSNEQQKLIDSFDKDSKEEFIKNKEACEKVHMRNLHKINGVVNI</sequence>
<dbReference type="GO" id="GO:0003952">
    <property type="term" value="F:NAD+ synthase (glutamine-hydrolyzing) activity"/>
    <property type="evidence" value="ECO:0007669"/>
    <property type="project" value="InterPro"/>
</dbReference>
<name>A0A6C0IKA7_9ZZZZ</name>
<dbReference type="SUPFAM" id="SSF52402">
    <property type="entry name" value="Adenine nucleotide alpha hydrolases-like"/>
    <property type="match status" value="1"/>
</dbReference>
<dbReference type="CDD" id="cd00553">
    <property type="entry name" value="NAD_synthase"/>
    <property type="match status" value="1"/>
</dbReference>